<dbReference type="InterPro" id="IPR051678">
    <property type="entry name" value="AGP_Transferase"/>
</dbReference>
<keyword evidence="3" id="KW-1185">Reference proteome</keyword>
<dbReference type="Proteomes" id="UP000092574">
    <property type="component" value="Chromosome"/>
</dbReference>
<evidence type="ECO:0000313" key="3">
    <source>
        <dbReference type="Proteomes" id="UP000092574"/>
    </source>
</evidence>
<proteinExistence type="predicted"/>
<organism evidence="2 3">
    <name type="scientific">Blautia pseudococcoides</name>
    <dbReference type="NCBI Taxonomy" id="1796616"/>
    <lineage>
        <taxon>Bacteria</taxon>
        <taxon>Bacillati</taxon>
        <taxon>Bacillota</taxon>
        <taxon>Clostridia</taxon>
        <taxon>Lachnospirales</taxon>
        <taxon>Lachnospiraceae</taxon>
        <taxon>Blautia</taxon>
    </lineage>
</organism>
<accession>A0A1C7I961</accession>
<protein>
    <submittedName>
        <fullName evidence="2">Aminoglycoside phosphotransferase</fullName>
    </submittedName>
</protein>
<dbReference type="Gene3D" id="3.90.1200.10">
    <property type="match status" value="1"/>
</dbReference>
<dbReference type="CDD" id="cd05120">
    <property type="entry name" value="APH_ChoK_like"/>
    <property type="match status" value="1"/>
</dbReference>
<gene>
    <name evidence="2" type="ORF">A4V09_06595</name>
</gene>
<dbReference type="RefSeq" id="WP_065541660.1">
    <property type="nucleotide sequence ID" value="NZ_CP015405.2"/>
</dbReference>
<name>A0A1C7I961_9FIRM</name>
<dbReference type="PANTHER" id="PTHR21310">
    <property type="entry name" value="AMINOGLYCOSIDE PHOSPHOTRANSFERASE-RELATED-RELATED"/>
    <property type="match status" value="1"/>
</dbReference>
<feature type="domain" description="Aminoglycoside phosphotransferase" evidence="1">
    <location>
        <begin position="30"/>
        <end position="268"/>
    </location>
</feature>
<dbReference type="SUPFAM" id="SSF56112">
    <property type="entry name" value="Protein kinase-like (PK-like)"/>
    <property type="match status" value="1"/>
</dbReference>
<dbReference type="STRING" id="1796616.A4V09_06595"/>
<evidence type="ECO:0000313" key="2">
    <source>
        <dbReference type="EMBL" id="ANU75464.1"/>
    </source>
</evidence>
<dbReference type="AlphaFoldDB" id="A0A1C7I961"/>
<evidence type="ECO:0000259" key="1">
    <source>
        <dbReference type="Pfam" id="PF01636"/>
    </source>
</evidence>
<sequence length="326" mass="37691">MISMTKNTQSRETLLQMAQKAFPGETCTKIQELTEGYFNVAYLLLFDSGRESVLKIAPPKDARIMSYEKNIMYSEVTAMRLAAQKTDVPVAEILFFDDSLTLCSSPYFFMEKLEGNSLSSLGDSIPDSDKKKIRKDSGMLNRKINNITGESFGYICQPPMQDKNWYTVFCRMMEMAFSDAEAMSIDLKISVPLLKRFLENSRTVFEQVTVPCLVHWDLWDGNIFVKNSSITGLIDWERSLWADPLMEVGFRTYGQDPDFLSGYGRETLSSQEYLRALWYDIYLMVLVAQEYTYRQYETTQMYDWSTGILTDKFAELSQYYTRTSKS</sequence>
<reference evidence="2" key="1">
    <citation type="submission" date="2017-04" db="EMBL/GenBank/DDBJ databases">
        <title>Complete Genome Sequences of Twelve Strains of a Stable Defined Moderately Diverse Mouse Microbiota 2 (sDMDMm2).</title>
        <authorList>
            <person name="Uchimura Y."/>
            <person name="Wyss M."/>
            <person name="Brugiroux S."/>
            <person name="Limenitakis J.P."/>
            <person name="Stecher B."/>
            <person name="McCoy K.D."/>
            <person name="Macpherson A.J."/>
        </authorList>
    </citation>
    <scope>NUCLEOTIDE SEQUENCE</scope>
    <source>
        <strain evidence="2">YL58</strain>
    </source>
</reference>
<dbReference type="KEGG" id="byl:A4V09_06595"/>
<dbReference type="InterPro" id="IPR002575">
    <property type="entry name" value="Aminoglycoside_PTrfase"/>
</dbReference>
<dbReference type="GO" id="GO:0016740">
    <property type="term" value="F:transferase activity"/>
    <property type="evidence" value="ECO:0007669"/>
    <property type="project" value="UniProtKB-KW"/>
</dbReference>
<dbReference type="EMBL" id="CP015405">
    <property type="protein sequence ID" value="ANU75464.1"/>
    <property type="molecule type" value="Genomic_DNA"/>
</dbReference>
<dbReference type="PANTHER" id="PTHR21310:SF15">
    <property type="entry name" value="AMINOGLYCOSIDE PHOSPHOTRANSFERASE DOMAIN-CONTAINING PROTEIN"/>
    <property type="match status" value="1"/>
</dbReference>
<dbReference type="Pfam" id="PF01636">
    <property type="entry name" value="APH"/>
    <property type="match status" value="1"/>
</dbReference>
<dbReference type="Gene3D" id="3.30.200.20">
    <property type="entry name" value="Phosphorylase Kinase, domain 1"/>
    <property type="match status" value="1"/>
</dbReference>
<dbReference type="OrthoDB" id="334783at2"/>
<dbReference type="InterPro" id="IPR011009">
    <property type="entry name" value="Kinase-like_dom_sf"/>
</dbReference>